<protein>
    <submittedName>
        <fullName evidence="2">Uncharacterized protein</fullName>
    </submittedName>
</protein>
<feature type="chain" id="PRO_5046986508" evidence="1">
    <location>
        <begin position="23"/>
        <end position="224"/>
    </location>
</feature>
<comment type="caution">
    <text evidence="2">The sequence shown here is derived from an EMBL/GenBank/DDBJ whole genome shotgun (WGS) entry which is preliminary data.</text>
</comment>
<feature type="signal peptide" evidence="1">
    <location>
        <begin position="1"/>
        <end position="22"/>
    </location>
</feature>
<feature type="non-terminal residue" evidence="2">
    <location>
        <position position="224"/>
    </location>
</feature>
<evidence type="ECO:0000256" key="1">
    <source>
        <dbReference type="SAM" id="SignalP"/>
    </source>
</evidence>
<keyword evidence="1" id="KW-0732">Signal</keyword>
<dbReference type="EMBL" id="JBDODL010000037">
    <property type="protein sequence ID" value="MES1918285.1"/>
    <property type="molecule type" value="Genomic_DNA"/>
</dbReference>
<evidence type="ECO:0000313" key="3">
    <source>
        <dbReference type="Proteomes" id="UP001439008"/>
    </source>
</evidence>
<accession>A0ABV2AF12</accession>
<sequence length="224" mass="25300">MDSFKVIIAFLLFFRLSVTSLADDIDHLYEGKTAKVEFAFKTNDSDLNKIAASKTDFDDITFSVNFKFGKKCNISNVYIAKIFKAFMDKWISNSKLKNLTLEEFEKIASNNTLPSFEIEMCPVSNVEVIKAVVKYLRNIPSRKNGTNGNELAFRILGIVIMVKQRLGVEDFGTYNREIGLFDNINLLYNNFIANSSLAKIDVFGKGVTIKSQILALENALMNET</sequence>
<reference evidence="2 3" key="1">
    <citation type="journal article" date="2024" name="BMC Biol.">
        <title>Comparative genomics of Ascetosporea gives new insight into the evolutionary basis for animal parasitism in Rhizaria.</title>
        <authorList>
            <person name="Hiltunen Thoren M."/>
            <person name="Onut-Brannstrom I."/>
            <person name="Alfjorden A."/>
            <person name="Peckova H."/>
            <person name="Swords F."/>
            <person name="Hooper C."/>
            <person name="Holzer A.S."/>
            <person name="Bass D."/>
            <person name="Burki F."/>
        </authorList>
    </citation>
    <scope>NUCLEOTIDE SEQUENCE [LARGE SCALE GENOMIC DNA]</scope>
    <source>
        <strain evidence="2">20-A016</strain>
    </source>
</reference>
<evidence type="ECO:0000313" key="2">
    <source>
        <dbReference type="EMBL" id="MES1918285.1"/>
    </source>
</evidence>
<name>A0ABV2AF12_9EUKA</name>
<proteinExistence type="predicted"/>
<keyword evidence="3" id="KW-1185">Reference proteome</keyword>
<gene>
    <name evidence="2" type="ORF">MHBO_000272</name>
</gene>
<dbReference type="Proteomes" id="UP001439008">
    <property type="component" value="Unassembled WGS sequence"/>
</dbReference>
<organism evidence="2 3">
    <name type="scientific">Bonamia ostreae</name>
    <dbReference type="NCBI Taxonomy" id="126728"/>
    <lineage>
        <taxon>Eukaryota</taxon>
        <taxon>Sar</taxon>
        <taxon>Rhizaria</taxon>
        <taxon>Endomyxa</taxon>
        <taxon>Ascetosporea</taxon>
        <taxon>Haplosporida</taxon>
        <taxon>Bonamia</taxon>
    </lineage>
</organism>